<dbReference type="AlphaFoldDB" id="A0A9X4QXG7"/>
<evidence type="ECO:0000313" key="2">
    <source>
        <dbReference type="EMBL" id="MDG0814679.1"/>
    </source>
</evidence>
<dbReference type="PANTHER" id="PTHR43308:SF5">
    <property type="entry name" value="S-LAYER PROTEIN _ PEPTIDOGLYCAN ENDO-BETA-N-ACETYLGLUCOSAMINIDASE"/>
    <property type="match status" value="1"/>
</dbReference>
<keyword evidence="3" id="KW-1185">Reference proteome</keyword>
<comment type="caution">
    <text evidence="2">The sequence shown here is derived from an EMBL/GenBank/DDBJ whole genome shotgun (WGS) entry which is preliminary data.</text>
</comment>
<protein>
    <submittedName>
        <fullName evidence="2">S-layer homology domain-containing protein</fullName>
    </submittedName>
</protein>
<dbReference type="InterPro" id="IPR051465">
    <property type="entry name" value="Cell_Envelope_Struct_Comp"/>
</dbReference>
<dbReference type="RefSeq" id="WP_277539645.1">
    <property type="nucleotide sequence ID" value="NZ_JAPDIA010000009.1"/>
</dbReference>
<organism evidence="2 3">
    <name type="scientific">Cohnella rhizosphaerae</name>
    <dbReference type="NCBI Taxonomy" id="1457232"/>
    <lineage>
        <taxon>Bacteria</taxon>
        <taxon>Bacillati</taxon>
        <taxon>Bacillota</taxon>
        <taxon>Bacilli</taxon>
        <taxon>Bacillales</taxon>
        <taxon>Paenibacillaceae</taxon>
        <taxon>Cohnella</taxon>
    </lineage>
</organism>
<gene>
    <name evidence="2" type="ORF">OMP40_39380</name>
</gene>
<dbReference type="InterPro" id="IPR001119">
    <property type="entry name" value="SLH_dom"/>
</dbReference>
<accession>A0A9X4QXG7</accession>
<sequence>MIGQLAWMKKKGRLSRLVFISVMLTAVLLHTADVYGASSERKQSGGNLSNGANPLNDIGSHWARQAIETAVAKGYVKGYPDGTFKPNKEVSRAEFVKMVADSLHLPVTSASAGTKWYMPYVSALKAAALLQDSDLGASWDGQMNRTEMSKLLVRGTDDSVRGKKLTDGEALYKSASVGLIGGIADGTLNEKGTTTRAEAVAVIERLSTVRAGGQVDG</sequence>
<evidence type="ECO:0000259" key="1">
    <source>
        <dbReference type="PROSITE" id="PS51272"/>
    </source>
</evidence>
<dbReference type="PANTHER" id="PTHR43308">
    <property type="entry name" value="OUTER MEMBRANE PROTEIN ALPHA-RELATED"/>
    <property type="match status" value="1"/>
</dbReference>
<proteinExistence type="predicted"/>
<evidence type="ECO:0000313" key="3">
    <source>
        <dbReference type="Proteomes" id="UP001153404"/>
    </source>
</evidence>
<dbReference type="Proteomes" id="UP001153404">
    <property type="component" value="Unassembled WGS sequence"/>
</dbReference>
<dbReference type="Pfam" id="PF00395">
    <property type="entry name" value="SLH"/>
    <property type="match status" value="1"/>
</dbReference>
<feature type="domain" description="SLH" evidence="1">
    <location>
        <begin position="50"/>
        <end position="113"/>
    </location>
</feature>
<dbReference type="EMBL" id="JAPDIA010000009">
    <property type="protein sequence ID" value="MDG0814679.1"/>
    <property type="molecule type" value="Genomic_DNA"/>
</dbReference>
<name>A0A9X4QXG7_9BACL</name>
<dbReference type="PROSITE" id="PS51272">
    <property type="entry name" value="SLH"/>
    <property type="match status" value="1"/>
</dbReference>
<reference evidence="2" key="1">
    <citation type="submission" date="2022-10" db="EMBL/GenBank/DDBJ databases">
        <title>Comparative genomic analysis of Cohnella hashimotonis sp. nov., isolated from the International Space Station.</title>
        <authorList>
            <person name="Simpson A."/>
            <person name="Venkateswaran K."/>
        </authorList>
    </citation>
    <scope>NUCLEOTIDE SEQUENCE</scope>
    <source>
        <strain evidence="2">DSM 28161</strain>
    </source>
</reference>